<accession>A0A067SWE9</accession>
<dbReference type="Proteomes" id="UP000027222">
    <property type="component" value="Unassembled WGS sequence"/>
</dbReference>
<dbReference type="AlphaFoldDB" id="A0A067SWE9"/>
<feature type="compositionally biased region" description="Polar residues" evidence="1">
    <location>
        <begin position="373"/>
        <end position="391"/>
    </location>
</feature>
<name>A0A067SWE9_GALM3</name>
<organism evidence="2 3">
    <name type="scientific">Galerina marginata (strain CBS 339.88)</name>
    <dbReference type="NCBI Taxonomy" id="685588"/>
    <lineage>
        <taxon>Eukaryota</taxon>
        <taxon>Fungi</taxon>
        <taxon>Dikarya</taxon>
        <taxon>Basidiomycota</taxon>
        <taxon>Agaricomycotina</taxon>
        <taxon>Agaricomycetes</taxon>
        <taxon>Agaricomycetidae</taxon>
        <taxon>Agaricales</taxon>
        <taxon>Agaricineae</taxon>
        <taxon>Strophariaceae</taxon>
        <taxon>Galerina</taxon>
    </lineage>
</organism>
<dbReference type="OrthoDB" id="2690792at2759"/>
<feature type="compositionally biased region" description="Low complexity" evidence="1">
    <location>
        <begin position="246"/>
        <end position="262"/>
    </location>
</feature>
<evidence type="ECO:0000313" key="2">
    <source>
        <dbReference type="EMBL" id="KDR71989.1"/>
    </source>
</evidence>
<protein>
    <submittedName>
        <fullName evidence="2">Uncharacterized protein</fullName>
    </submittedName>
</protein>
<proteinExistence type="predicted"/>
<dbReference type="HOGENOM" id="CLU_550994_0_0_1"/>
<reference evidence="3" key="1">
    <citation type="journal article" date="2014" name="Proc. Natl. Acad. Sci. U.S.A.">
        <title>Extensive sampling of basidiomycete genomes demonstrates inadequacy of the white-rot/brown-rot paradigm for wood decay fungi.</title>
        <authorList>
            <person name="Riley R."/>
            <person name="Salamov A.A."/>
            <person name="Brown D.W."/>
            <person name="Nagy L.G."/>
            <person name="Floudas D."/>
            <person name="Held B.W."/>
            <person name="Levasseur A."/>
            <person name="Lombard V."/>
            <person name="Morin E."/>
            <person name="Otillar R."/>
            <person name="Lindquist E.A."/>
            <person name="Sun H."/>
            <person name="LaButti K.M."/>
            <person name="Schmutz J."/>
            <person name="Jabbour D."/>
            <person name="Luo H."/>
            <person name="Baker S.E."/>
            <person name="Pisabarro A.G."/>
            <person name="Walton J.D."/>
            <person name="Blanchette R.A."/>
            <person name="Henrissat B."/>
            <person name="Martin F."/>
            <person name="Cullen D."/>
            <person name="Hibbett D.S."/>
            <person name="Grigoriev I.V."/>
        </authorList>
    </citation>
    <scope>NUCLEOTIDE SEQUENCE [LARGE SCALE GENOMIC DNA]</scope>
    <source>
        <strain evidence="3">CBS 339.88</strain>
    </source>
</reference>
<sequence length="495" mass="54339">MQRGAVPPPWGLAVHIPTPANADAKLTPPWNSLPGSFSPLTVYYLRRWQGVFPGIRNFFIECQARFRSADIAWFTSGHNRDGNHIHPQTSFHPSLVTLVKETPSNQAKDERKALLAELKELMFDTATMYDRLTGSTTIIISSGGTTVPGAPTRPEILKASVYLPPAFVAHHPDLHRPIVDIVQHFIETVGVRTVTMWTQRARKDLGYKLTQGGNPNRNAPSTTIPDPEHNSAHYTFLGQPYRISDDPSSASAPTPSPARSSSYGFDDLDNNSLVILDLQQRNYELENQVQALEEHIDELEENAKDAELEVSTLALQCKRADERVQLLEAQTRGPAQHARTLTQPTMLRYSQATPGKSVRAQTPSSYGRPAPQSPESPSRQRIQSTSGTPTIARTAHFGSPSVSYSGHASPSTSRVGGVPQRTAVLSNTDGLASTPTLLLSHYINLFELGSLSPQLHMISTYIPAANRMLELTKLGLDKTLCETLDEGIALDKGEY</sequence>
<dbReference type="EMBL" id="KL142390">
    <property type="protein sequence ID" value="KDR71989.1"/>
    <property type="molecule type" value="Genomic_DNA"/>
</dbReference>
<keyword evidence="3" id="KW-1185">Reference proteome</keyword>
<evidence type="ECO:0000313" key="3">
    <source>
        <dbReference type="Proteomes" id="UP000027222"/>
    </source>
</evidence>
<gene>
    <name evidence="2" type="ORF">GALMADRAFT_143340</name>
</gene>
<dbReference type="STRING" id="685588.A0A067SWE9"/>
<feature type="compositionally biased region" description="Polar residues" evidence="1">
    <location>
        <begin position="400"/>
        <end position="414"/>
    </location>
</feature>
<feature type="compositionally biased region" description="Polar residues" evidence="1">
    <location>
        <begin position="339"/>
        <end position="365"/>
    </location>
</feature>
<feature type="region of interest" description="Disordered" evidence="1">
    <location>
        <begin position="207"/>
        <end position="265"/>
    </location>
</feature>
<evidence type="ECO:0000256" key="1">
    <source>
        <dbReference type="SAM" id="MobiDB-lite"/>
    </source>
</evidence>
<feature type="region of interest" description="Disordered" evidence="1">
    <location>
        <begin position="328"/>
        <end position="418"/>
    </location>
</feature>
<feature type="compositionally biased region" description="Polar residues" evidence="1">
    <location>
        <begin position="211"/>
        <end position="224"/>
    </location>
</feature>